<reference evidence="3" key="1">
    <citation type="journal article" date="2019" name="Int. J. Syst. Evol. Microbiol.">
        <title>The Global Catalogue of Microorganisms (GCM) 10K type strain sequencing project: providing services to taxonomists for standard genome sequencing and annotation.</title>
        <authorList>
            <consortium name="The Broad Institute Genomics Platform"/>
            <consortium name="The Broad Institute Genome Sequencing Center for Infectious Disease"/>
            <person name="Wu L."/>
            <person name="Ma J."/>
        </authorList>
    </citation>
    <scope>NUCLEOTIDE SEQUENCE [LARGE SCALE GENOMIC DNA]</scope>
    <source>
        <strain evidence="3">CCTCC AB 2013263</strain>
    </source>
</reference>
<evidence type="ECO:0000313" key="3">
    <source>
        <dbReference type="Proteomes" id="UP001595748"/>
    </source>
</evidence>
<comment type="caution">
    <text evidence="2">The sequence shown here is derived from an EMBL/GenBank/DDBJ whole genome shotgun (WGS) entry which is preliminary data.</text>
</comment>
<dbReference type="PANTHER" id="PTHR33498">
    <property type="entry name" value="TRANSPOSASE FOR INSERTION SEQUENCE ELEMENT IS1557"/>
    <property type="match status" value="1"/>
</dbReference>
<evidence type="ECO:0000313" key="2">
    <source>
        <dbReference type="EMBL" id="MFC3863045.1"/>
    </source>
</evidence>
<protein>
    <submittedName>
        <fullName evidence="2">Transposase</fullName>
    </submittedName>
</protein>
<dbReference type="RefSeq" id="WP_380080981.1">
    <property type="nucleotide sequence ID" value="NZ_JBHRZF010000228.1"/>
</dbReference>
<feature type="domain" description="Transposase IS204/IS1001/IS1096/IS1165 DDE" evidence="1">
    <location>
        <begin position="83"/>
        <end position="322"/>
    </location>
</feature>
<accession>A0ABV8ACZ9</accession>
<keyword evidence="3" id="KW-1185">Reference proteome</keyword>
<organism evidence="2 3">
    <name type="scientific">Deinococcus antarcticus</name>
    <dbReference type="NCBI Taxonomy" id="1298767"/>
    <lineage>
        <taxon>Bacteria</taxon>
        <taxon>Thermotogati</taxon>
        <taxon>Deinococcota</taxon>
        <taxon>Deinococci</taxon>
        <taxon>Deinococcales</taxon>
        <taxon>Deinococcaceae</taxon>
        <taxon>Deinococcus</taxon>
    </lineage>
</organism>
<proteinExistence type="predicted"/>
<dbReference type="Pfam" id="PF01610">
    <property type="entry name" value="DDE_Tnp_ISL3"/>
    <property type="match status" value="1"/>
</dbReference>
<name>A0ABV8ACZ9_9DEIO</name>
<dbReference type="InterPro" id="IPR002560">
    <property type="entry name" value="Transposase_DDE"/>
</dbReference>
<evidence type="ECO:0000259" key="1">
    <source>
        <dbReference type="Pfam" id="PF01610"/>
    </source>
</evidence>
<dbReference type="PANTHER" id="PTHR33498:SF1">
    <property type="entry name" value="TRANSPOSASE FOR INSERTION SEQUENCE ELEMENT IS1557"/>
    <property type="match status" value="1"/>
</dbReference>
<dbReference type="InterPro" id="IPR047951">
    <property type="entry name" value="Transpos_ISL3"/>
</dbReference>
<dbReference type="Proteomes" id="UP001595748">
    <property type="component" value="Unassembled WGS sequence"/>
</dbReference>
<gene>
    <name evidence="2" type="ORF">ACFOPQ_19975</name>
</gene>
<sequence>MGTDIDPLSGLRAQLPGRQRRSNLTQRLYDELIDRYQRGTTVQELSQWSGIQPRTLWRLLKDHREQTLAASRSLRHWRDLTHLGIDEIFWRKRALCVIVSLTTGELLDLLPDRNVSTVVESLQGIRQVVETLTGAPWRPVVVTDMWSDYRNAVEQVFQGNAVHVTDRFHLQAKVGEDLINVVREILPASWQRPRQIRAIREAFHDACRSEGKATIRLASFTQDQERLRSALGLAVELQRVWDNIDQHSAAQAYARWRWNVARQASALDVHQPFGRMIHLFDQWKDEIFAYFDEQSFLPDGRRVNGALTESINSKLRQIERQGHRHTSDYFAKGGEQQHFEALWIAAMHTINRPALEGSTLWGIYRPELPHCPCGSPVTAQHWRDTRRVIRDVPLGERPVAYRVQDVRWQCPACQCTGTATLPPMPEVTERLEEYLHARRLDGWSLRKLARDTGLSRPAVVRMVTPLVEHSPQAPASAVLGVQIWRWRRKLYWVFTDAREGTLVDILPVTENSLTVQLSADWGQPVQACVLALHDWRSLVPDGKNVAVDRFTAVLPVQHALREVQRRFTDAISVAARRQPVWKGHRRIILTAPHQLSKVDLERLSGWLME</sequence>
<dbReference type="EMBL" id="JBHRZF010000228">
    <property type="protein sequence ID" value="MFC3863045.1"/>
    <property type="molecule type" value="Genomic_DNA"/>
</dbReference>